<dbReference type="SUPFAM" id="SSF103473">
    <property type="entry name" value="MFS general substrate transporter"/>
    <property type="match status" value="1"/>
</dbReference>
<feature type="transmembrane region" description="Helical" evidence="8">
    <location>
        <begin position="50"/>
        <end position="70"/>
    </location>
</feature>
<keyword evidence="6 8" id="KW-1133">Transmembrane helix</keyword>
<dbReference type="EMBL" id="RBJC01000009">
    <property type="protein sequence ID" value="RKR71101.1"/>
    <property type="molecule type" value="Genomic_DNA"/>
</dbReference>
<dbReference type="Pfam" id="PF07690">
    <property type="entry name" value="MFS_1"/>
    <property type="match status" value="1"/>
</dbReference>
<dbReference type="GO" id="GO:0022857">
    <property type="term" value="F:transmembrane transporter activity"/>
    <property type="evidence" value="ECO:0007669"/>
    <property type="project" value="InterPro"/>
</dbReference>
<feature type="transmembrane region" description="Helical" evidence="8">
    <location>
        <begin position="167"/>
        <end position="186"/>
    </location>
</feature>
<evidence type="ECO:0000256" key="5">
    <source>
        <dbReference type="ARBA" id="ARBA00022692"/>
    </source>
</evidence>
<evidence type="ECO:0000313" key="10">
    <source>
        <dbReference type="EMBL" id="RKR71101.1"/>
    </source>
</evidence>
<evidence type="ECO:0000259" key="9">
    <source>
        <dbReference type="PROSITE" id="PS50850"/>
    </source>
</evidence>
<dbReference type="InterPro" id="IPR020846">
    <property type="entry name" value="MFS_dom"/>
</dbReference>
<feature type="transmembrane region" description="Helical" evidence="8">
    <location>
        <begin position="12"/>
        <end position="30"/>
    </location>
</feature>
<feature type="transmembrane region" description="Helical" evidence="8">
    <location>
        <begin position="304"/>
        <end position="327"/>
    </location>
</feature>
<keyword evidence="4" id="KW-1003">Cell membrane</keyword>
<comment type="subcellular location">
    <subcellularLocation>
        <location evidence="1">Cell membrane</location>
        <topology evidence="1">Multi-pass membrane protein</topology>
    </subcellularLocation>
</comment>
<evidence type="ECO:0000256" key="4">
    <source>
        <dbReference type="ARBA" id="ARBA00022475"/>
    </source>
</evidence>
<feature type="transmembrane region" description="Helical" evidence="8">
    <location>
        <begin position="132"/>
        <end position="155"/>
    </location>
</feature>
<comment type="caution">
    <text evidence="10">The sequence shown here is derived from an EMBL/GenBank/DDBJ whole genome shotgun (WGS) entry which is preliminary data.</text>
</comment>
<dbReference type="CDD" id="cd17324">
    <property type="entry name" value="MFS_NepI_like"/>
    <property type="match status" value="1"/>
</dbReference>
<proteinExistence type="inferred from homology"/>
<dbReference type="InterPro" id="IPR011701">
    <property type="entry name" value="MFS"/>
</dbReference>
<evidence type="ECO:0000256" key="6">
    <source>
        <dbReference type="ARBA" id="ARBA00022989"/>
    </source>
</evidence>
<evidence type="ECO:0000256" key="8">
    <source>
        <dbReference type="SAM" id="Phobius"/>
    </source>
</evidence>
<dbReference type="PANTHER" id="PTHR43271:SF1">
    <property type="entry name" value="INNER MEMBRANE TRANSPORT PROTEIN YNFM"/>
    <property type="match status" value="1"/>
</dbReference>
<feature type="transmembrane region" description="Helical" evidence="8">
    <location>
        <begin position="281"/>
        <end position="298"/>
    </location>
</feature>
<accession>A0A420XFG6</accession>
<feature type="transmembrane region" description="Helical" evidence="8">
    <location>
        <begin position="77"/>
        <end position="95"/>
    </location>
</feature>
<keyword evidence="11" id="KW-1185">Reference proteome</keyword>
<dbReference type="InterPro" id="IPR036259">
    <property type="entry name" value="MFS_trans_sf"/>
</dbReference>
<dbReference type="AlphaFoldDB" id="A0A420XFG6"/>
<evidence type="ECO:0000313" key="11">
    <source>
        <dbReference type="Proteomes" id="UP000280099"/>
    </source>
</evidence>
<sequence>MLTRTSKAYRHAIATLAFSSFLVFCNLYTVQPMLSLFSEQFNVSESVANWIFASGSLGISCCLIPWAIFADRFGRKIIILTSLILTTLTSLLLFFSNDLTTWIGLRLLQGLSLAGMPAVVVAYITEEFEQNAVISAVGIYIAANTLGGISGRLIGGILSEYFSPNSAMLFCSIITLLGVIATYHYLPKETHFTSQSLAIKRMIENLCQHIKNPQLWRAFLIGGISFGMFINLFSVVGLHLEQEPWNFSTTQVSLIFLCYLSGTATASMAGKLSYKWGMIKTMFIGWGIFSIGILFTLFDSLWLIILGLLICSIGFFLVHSLASAWVGKTAIKARALASALYLSCYYLGASVGGFYLLYFYQTMAWTTVPLSAEVLLLSIPLLILGLKKQ</sequence>
<protein>
    <submittedName>
        <fullName evidence="10">Putative MFS family arabinose efflux permease</fullName>
    </submittedName>
</protein>
<dbReference type="GO" id="GO:0005886">
    <property type="term" value="C:plasma membrane"/>
    <property type="evidence" value="ECO:0007669"/>
    <property type="project" value="UniProtKB-SubCell"/>
</dbReference>
<evidence type="ECO:0000256" key="3">
    <source>
        <dbReference type="ARBA" id="ARBA00022448"/>
    </source>
</evidence>
<dbReference type="PROSITE" id="PS50850">
    <property type="entry name" value="MFS"/>
    <property type="match status" value="1"/>
</dbReference>
<keyword evidence="5 8" id="KW-0812">Transmembrane</keyword>
<name>A0A420XFG6_9PAST</name>
<gene>
    <name evidence="10" type="ORF">DES31_1680</name>
</gene>
<feature type="domain" description="Major facilitator superfamily (MFS) profile" evidence="9">
    <location>
        <begin position="12"/>
        <end position="389"/>
    </location>
</feature>
<dbReference type="Gene3D" id="1.20.1250.20">
    <property type="entry name" value="MFS general substrate transporter like domains"/>
    <property type="match status" value="1"/>
</dbReference>
<dbReference type="PANTHER" id="PTHR43271">
    <property type="entry name" value="BLL2771 PROTEIN"/>
    <property type="match status" value="1"/>
</dbReference>
<keyword evidence="3" id="KW-0813">Transport</keyword>
<keyword evidence="7 8" id="KW-0472">Membrane</keyword>
<comment type="similarity">
    <text evidence="2">Belongs to the major facilitator superfamily.</text>
</comment>
<evidence type="ECO:0000256" key="2">
    <source>
        <dbReference type="ARBA" id="ARBA00008335"/>
    </source>
</evidence>
<dbReference type="RefSeq" id="WP_121123926.1">
    <property type="nucleotide sequence ID" value="NZ_CP016604.1"/>
</dbReference>
<evidence type="ECO:0000256" key="1">
    <source>
        <dbReference type="ARBA" id="ARBA00004651"/>
    </source>
</evidence>
<feature type="transmembrane region" description="Helical" evidence="8">
    <location>
        <begin position="252"/>
        <end position="269"/>
    </location>
</feature>
<organism evidence="10 11">
    <name type="scientific">Otariodibacter oris</name>
    <dbReference type="NCBI Taxonomy" id="1032623"/>
    <lineage>
        <taxon>Bacteria</taxon>
        <taxon>Pseudomonadati</taxon>
        <taxon>Pseudomonadota</taxon>
        <taxon>Gammaproteobacteria</taxon>
        <taxon>Pasteurellales</taxon>
        <taxon>Pasteurellaceae</taxon>
        <taxon>Otariodibacter</taxon>
    </lineage>
</organism>
<feature type="transmembrane region" description="Helical" evidence="8">
    <location>
        <begin position="218"/>
        <end position="240"/>
    </location>
</feature>
<dbReference type="OrthoDB" id="63984at2"/>
<evidence type="ECO:0000256" key="7">
    <source>
        <dbReference type="ARBA" id="ARBA00023136"/>
    </source>
</evidence>
<feature type="transmembrane region" description="Helical" evidence="8">
    <location>
        <begin position="107"/>
        <end position="125"/>
    </location>
</feature>
<feature type="transmembrane region" description="Helical" evidence="8">
    <location>
        <begin position="364"/>
        <end position="386"/>
    </location>
</feature>
<reference evidence="10 11" key="1">
    <citation type="submission" date="2018-10" db="EMBL/GenBank/DDBJ databases">
        <title>Genomic Encyclopedia of Type Strains, Phase IV (KMG-IV): sequencing the most valuable type-strain genomes for metagenomic binning, comparative biology and taxonomic classification.</title>
        <authorList>
            <person name="Goeker M."/>
        </authorList>
    </citation>
    <scope>NUCLEOTIDE SEQUENCE [LARGE SCALE GENOMIC DNA]</scope>
    <source>
        <strain evidence="10 11">DSM 23800</strain>
    </source>
</reference>
<dbReference type="Proteomes" id="UP000280099">
    <property type="component" value="Unassembled WGS sequence"/>
</dbReference>
<feature type="transmembrane region" description="Helical" evidence="8">
    <location>
        <begin position="339"/>
        <end position="358"/>
    </location>
</feature>